<dbReference type="EMBL" id="NSJV01000569">
    <property type="protein sequence ID" value="PAU45299.1"/>
    <property type="molecule type" value="Genomic_DNA"/>
</dbReference>
<keyword evidence="2" id="KW-1185">Reference proteome</keyword>
<proteinExistence type="predicted"/>
<dbReference type="AlphaFoldDB" id="A0A2A2D1K6"/>
<dbReference type="Proteomes" id="UP000218944">
    <property type="component" value="Unassembled WGS sequence"/>
</dbReference>
<accession>A0A2A2D1K6</accession>
<sequence>MTTCPACEANIATLHERETPIQRHDRYALGVGEALELRLDLDYETEALRNAAVDSVEAAWSALACCILVDKLQAADDPWANDL</sequence>
<name>A0A2A2D1K6_9ACTN</name>
<evidence type="ECO:0000313" key="2">
    <source>
        <dbReference type="Proteomes" id="UP000218944"/>
    </source>
</evidence>
<dbReference type="RefSeq" id="WP_095584139.1">
    <property type="nucleotide sequence ID" value="NZ_JAJQQQ010000026.1"/>
</dbReference>
<comment type="caution">
    <text evidence="1">The sequence shown here is derived from an EMBL/GenBank/DDBJ whole genome shotgun (WGS) entry which is preliminary data.</text>
</comment>
<evidence type="ECO:0000313" key="1">
    <source>
        <dbReference type="EMBL" id="PAU45299.1"/>
    </source>
</evidence>
<protein>
    <submittedName>
        <fullName evidence="1">Uncharacterized protein</fullName>
    </submittedName>
</protein>
<reference evidence="1 2" key="1">
    <citation type="submission" date="2017-08" db="EMBL/GenBank/DDBJ databases">
        <title>Genome sequence of Streptomyces albireticuli NRRL B-1670.</title>
        <authorList>
            <person name="Graham D.E."/>
            <person name="Mahan K.M."/>
            <person name="Klingeman D.M."/>
            <person name="Hettich R.L."/>
            <person name="Parry R.J."/>
            <person name="Spain J.C."/>
        </authorList>
    </citation>
    <scope>NUCLEOTIDE SEQUENCE [LARGE SCALE GENOMIC DNA]</scope>
    <source>
        <strain evidence="1 2">NRRL B-1670</strain>
    </source>
</reference>
<gene>
    <name evidence="1" type="ORF">CK936_30260</name>
</gene>
<organism evidence="1 2">
    <name type="scientific">Streptomyces albireticuli</name>
    <dbReference type="NCBI Taxonomy" id="1940"/>
    <lineage>
        <taxon>Bacteria</taxon>
        <taxon>Bacillati</taxon>
        <taxon>Actinomycetota</taxon>
        <taxon>Actinomycetes</taxon>
        <taxon>Kitasatosporales</taxon>
        <taxon>Streptomycetaceae</taxon>
        <taxon>Streptomyces</taxon>
    </lineage>
</organism>